<evidence type="ECO:0000256" key="1">
    <source>
        <dbReference type="SAM" id="MobiDB-lite"/>
    </source>
</evidence>
<dbReference type="InterPro" id="IPR038967">
    <property type="entry name" value="Dsc4-like"/>
</dbReference>
<feature type="region of interest" description="Disordered" evidence="1">
    <location>
        <begin position="422"/>
        <end position="474"/>
    </location>
</feature>
<accession>A0A0D2IAM0</accession>
<feature type="compositionally biased region" description="Basic and acidic residues" evidence="1">
    <location>
        <begin position="427"/>
        <end position="443"/>
    </location>
</feature>
<keyword evidence="4" id="KW-1185">Reference proteome</keyword>
<evidence type="ECO:0000259" key="2">
    <source>
        <dbReference type="Pfam" id="PF08508"/>
    </source>
</evidence>
<gene>
    <name evidence="3" type="ORF">Z518_08832</name>
</gene>
<reference evidence="3 4" key="1">
    <citation type="submission" date="2015-01" db="EMBL/GenBank/DDBJ databases">
        <title>The Genome Sequence of Rhinocladiella mackenzie CBS 650.93.</title>
        <authorList>
            <consortium name="The Broad Institute Genomics Platform"/>
            <person name="Cuomo C."/>
            <person name="de Hoog S."/>
            <person name="Gorbushina A."/>
            <person name="Stielow B."/>
            <person name="Teixiera M."/>
            <person name="Abouelleil A."/>
            <person name="Chapman S.B."/>
            <person name="Priest M."/>
            <person name="Young S.K."/>
            <person name="Wortman J."/>
            <person name="Nusbaum C."/>
            <person name="Birren B."/>
        </authorList>
    </citation>
    <scope>NUCLEOTIDE SEQUENCE [LARGE SCALE GENOMIC DNA]</scope>
    <source>
        <strain evidence="3 4">CBS 650.93</strain>
    </source>
</reference>
<dbReference type="GO" id="GO:0005783">
    <property type="term" value="C:endoplasmic reticulum"/>
    <property type="evidence" value="ECO:0007669"/>
    <property type="project" value="TreeGrafter"/>
</dbReference>
<dbReference type="RefSeq" id="XP_013270025.1">
    <property type="nucleotide sequence ID" value="XM_013414571.1"/>
</dbReference>
<dbReference type="PANTHER" id="PTHR39405:SF1">
    <property type="entry name" value="DSC E3 UBIQUITIN LIGASE COMPLEX SUBUNIT 4"/>
    <property type="match status" value="1"/>
</dbReference>
<evidence type="ECO:0000313" key="4">
    <source>
        <dbReference type="Proteomes" id="UP000053617"/>
    </source>
</evidence>
<dbReference type="OrthoDB" id="5428737at2759"/>
<organism evidence="3 4">
    <name type="scientific">Rhinocladiella mackenziei CBS 650.93</name>
    <dbReference type="NCBI Taxonomy" id="1442369"/>
    <lineage>
        <taxon>Eukaryota</taxon>
        <taxon>Fungi</taxon>
        <taxon>Dikarya</taxon>
        <taxon>Ascomycota</taxon>
        <taxon>Pezizomycotina</taxon>
        <taxon>Eurotiomycetes</taxon>
        <taxon>Chaetothyriomycetidae</taxon>
        <taxon>Chaetothyriales</taxon>
        <taxon>Herpotrichiellaceae</taxon>
        <taxon>Rhinocladiella</taxon>
    </lineage>
</organism>
<dbReference type="PANTHER" id="PTHR39405">
    <property type="entry name" value="DSC E3 UBIQUITIN LIGASE COMPLEX SUBUNIT 4"/>
    <property type="match status" value="1"/>
</dbReference>
<name>A0A0D2IAM0_9EURO</name>
<evidence type="ECO:0000313" key="3">
    <source>
        <dbReference type="EMBL" id="KIX02889.1"/>
    </source>
</evidence>
<dbReference type="AlphaFoldDB" id="A0A0D2IAM0"/>
<dbReference type="Proteomes" id="UP000053617">
    <property type="component" value="Unassembled WGS sequence"/>
</dbReference>
<dbReference type="HOGENOM" id="CLU_516939_0_0_1"/>
<protein>
    <submittedName>
        <fullName evidence="3">Rhinocladiella mackenziei CBS 650.93 unplaced genomic scaffold supercont1.6, whole genome shotgun sequence</fullName>
    </submittedName>
</protein>
<proteinExistence type="predicted"/>
<dbReference type="GeneID" id="25296903"/>
<dbReference type="GO" id="GO:0032933">
    <property type="term" value="P:SREBP signaling pathway"/>
    <property type="evidence" value="ECO:0007669"/>
    <property type="project" value="InterPro"/>
</dbReference>
<sequence>MLIQADFYGTIVLCGVLGSNPYIWSRLKKFVHDELEGEAEVVKPHSSMEYCGPRAAISALEKSLFMFRRSRNHIAAFIHGLFEKGKHKEDDGFGCAVRGPRAPNQMMKSSHQIQRTINCYVVVKETNVLKAEYVVCQESLPVLEKKSSRLKGTIRTSLCQQEKKNRRMVSSVSNLQTAKAERNRFKSETGEYPSMLDFDIALEMTLRRPLKMADSWFWWATTCLGLGDAYTGESAQAWFSAARLYDERLSFNSSAPPGTTSSGMNTNENDSIAVSSLGLERSSLRIPDQKIHYINALLRSLDALIFLQLGISYLCDNLTFLLLLRAVSQVLHVQYRPPSSIQLPPVIFANFLCFGTHLLQHKSSTKRLHGGLIVDFVGELGTTKWRLVFLDVVICGLQLLMLVVGNEKQILLGDIISQEESQPPDLEAGRARSRARERPRETEEGIELQSLLPDRQGGDQPTRPGSVDTDEDNDMIVLDMKTGLKSLLRKPMVATSTTTVENPTTRAELAHVLARLATTRTRNAGMN</sequence>
<dbReference type="Pfam" id="PF08508">
    <property type="entry name" value="DUF1746"/>
    <property type="match status" value="1"/>
</dbReference>
<dbReference type="EMBL" id="KN847480">
    <property type="protein sequence ID" value="KIX02889.1"/>
    <property type="molecule type" value="Genomic_DNA"/>
</dbReference>
<feature type="domain" description="DUF1746" evidence="2">
    <location>
        <begin position="300"/>
        <end position="401"/>
    </location>
</feature>
<dbReference type="VEuPathDB" id="FungiDB:Z518_08832"/>
<dbReference type="InterPro" id="IPR013715">
    <property type="entry name" value="DUF1746"/>
</dbReference>
<dbReference type="GO" id="GO:0044695">
    <property type="term" value="C:Dsc E3 ubiquitin ligase complex"/>
    <property type="evidence" value="ECO:0007669"/>
    <property type="project" value="InterPro"/>
</dbReference>